<evidence type="ECO:0000259" key="1">
    <source>
        <dbReference type="Pfam" id="PF01717"/>
    </source>
</evidence>
<dbReference type="Proteomes" id="UP001164506">
    <property type="component" value="Chromosome"/>
</dbReference>
<dbReference type="SUPFAM" id="SSF51726">
    <property type="entry name" value="UROD/MetE-like"/>
    <property type="match status" value="1"/>
</dbReference>
<organism evidence="2 3">
    <name type="scientific">Streptomyces tanashiensis</name>
    <dbReference type="NCBI Taxonomy" id="67367"/>
    <lineage>
        <taxon>Bacteria</taxon>
        <taxon>Bacillati</taxon>
        <taxon>Actinomycetota</taxon>
        <taxon>Actinomycetes</taxon>
        <taxon>Kitasatosporales</taxon>
        <taxon>Streptomycetaceae</taxon>
        <taxon>Streptomyces</taxon>
    </lineage>
</organism>
<name>A0ABY6R8A6_9ACTN</name>
<dbReference type="GO" id="GO:0032259">
    <property type="term" value="P:methylation"/>
    <property type="evidence" value="ECO:0007669"/>
    <property type="project" value="UniProtKB-KW"/>
</dbReference>
<sequence>MSIPTEPIGSIPRPRYVLDGLQDFAAGRIDQSGLDRLLDQALSETITRLEATGSPVVVDGDQAKPSALTYPLKGVGLAPDGVVIPFADGHIRQLPRLTSGPFRYGVHAVSYLAKAMKIASRPVKQSVVAPSALSLLYPVDGISGYSREAFLKNLADEVETDIRRCLEAGAASVQMDCSLTRLTLKLDPSKGVLRDFVALDNEVLGRFSAADRARIGVHTCPGADQGSAHSLDVDYTELLPDLFRMKAGNFYLQMASEPDPGRVLKVARDCSTEDQRIFVGVTDPLDPRVETAEEVCDRVLEAATYLPLQRLGTCDDTGFAPWADDTSTSRDLAFAKIEARVRGTRMAAEKLGL</sequence>
<dbReference type="Gene3D" id="3.20.20.210">
    <property type="match status" value="1"/>
</dbReference>
<dbReference type="InterPro" id="IPR038071">
    <property type="entry name" value="UROD/MetE-like_sf"/>
</dbReference>
<dbReference type="GO" id="GO:0008168">
    <property type="term" value="F:methyltransferase activity"/>
    <property type="evidence" value="ECO:0007669"/>
    <property type="project" value="UniProtKB-KW"/>
</dbReference>
<evidence type="ECO:0000313" key="2">
    <source>
        <dbReference type="EMBL" id="UZX26303.1"/>
    </source>
</evidence>
<accession>A0ABY6R8A6</accession>
<protein>
    <submittedName>
        <fullName evidence="2">5-methyltetrahydropteroyltriglutamate--homocysteine methyltransferase</fullName>
    </submittedName>
</protein>
<dbReference type="EMBL" id="CP084204">
    <property type="protein sequence ID" value="UZX26303.1"/>
    <property type="molecule type" value="Genomic_DNA"/>
</dbReference>
<reference evidence="2" key="1">
    <citation type="submission" date="2021-09" db="EMBL/GenBank/DDBJ databases">
        <title>Complete genome sequence and metabolic characterization of Streptomyces tanashiensis DSM 731 the producer of antibacterial Kalafungin and diverse secondary metabolites.</title>
        <authorList>
            <person name="Abbasi M.N."/>
            <person name="Anwar M.N."/>
            <person name="Alam K."/>
            <person name="Shoaib M."/>
            <person name="Lin Z."/>
            <person name="Hayat M."/>
            <person name="Ali M.I."/>
            <person name="Malik H.M.T."/>
            <person name="Ahmed I."/>
            <person name="Li A."/>
            <person name="Hailong Wang H."/>
            <person name="Zhang Y."/>
        </authorList>
    </citation>
    <scope>NUCLEOTIDE SEQUENCE</scope>
    <source>
        <strain evidence="2">Kala</strain>
    </source>
</reference>
<dbReference type="InterPro" id="IPR002629">
    <property type="entry name" value="Met_Synth_C/arc"/>
</dbReference>
<dbReference type="GeneID" id="95605590"/>
<keyword evidence="2" id="KW-0489">Methyltransferase</keyword>
<dbReference type="RefSeq" id="WP_267260362.1">
    <property type="nucleotide sequence ID" value="NZ_CP084204.1"/>
</dbReference>
<feature type="domain" description="Cobalamin-independent methionine synthase MetE C-terminal/archaeal" evidence="1">
    <location>
        <begin position="4"/>
        <end position="319"/>
    </location>
</feature>
<gene>
    <name evidence="2" type="ORF">LDH80_39185</name>
</gene>
<keyword evidence="2" id="KW-0808">Transferase</keyword>
<keyword evidence="3" id="KW-1185">Reference proteome</keyword>
<proteinExistence type="predicted"/>
<dbReference type="Pfam" id="PF01717">
    <property type="entry name" value="Meth_synt_2"/>
    <property type="match status" value="1"/>
</dbReference>
<evidence type="ECO:0000313" key="3">
    <source>
        <dbReference type="Proteomes" id="UP001164506"/>
    </source>
</evidence>